<evidence type="ECO:0000256" key="3">
    <source>
        <dbReference type="ARBA" id="ARBA00022692"/>
    </source>
</evidence>
<feature type="transmembrane region" description="Helical" evidence="6">
    <location>
        <begin position="151"/>
        <end position="173"/>
    </location>
</feature>
<dbReference type="CDD" id="cd16380">
    <property type="entry name" value="YitT_C"/>
    <property type="match status" value="1"/>
</dbReference>
<organism evidence="8 9">
    <name type="scientific">Peptoniphilus stercorisuis</name>
    <dbReference type="NCBI Taxonomy" id="1436965"/>
    <lineage>
        <taxon>Bacteria</taxon>
        <taxon>Bacillati</taxon>
        <taxon>Bacillota</taxon>
        <taxon>Tissierellia</taxon>
        <taxon>Tissierellales</taxon>
        <taxon>Peptoniphilaceae</taxon>
        <taxon>Peptoniphilus</taxon>
    </lineage>
</organism>
<evidence type="ECO:0000313" key="8">
    <source>
        <dbReference type="EMBL" id="MBP2024638.1"/>
    </source>
</evidence>
<feature type="transmembrane region" description="Helical" evidence="6">
    <location>
        <begin position="80"/>
        <end position="100"/>
    </location>
</feature>
<dbReference type="RefSeq" id="WP_210059940.1">
    <property type="nucleotide sequence ID" value="NZ_JAGGLJ010000001.1"/>
</dbReference>
<evidence type="ECO:0000259" key="7">
    <source>
        <dbReference type="Pfam" id="PF10035"/>
    </source>
</evidence>
<dbReference type="InterPro" id="IPR015867">
    <property type="entry name" value="N-reg_PII/ATP_PRibTrfase_C"/>
</dbReference>
<dbReference type="PANTHER" id="PTHR33545">
    <property type="entry name" value="UPF0750 MEMBRANE PROTEIN YITT-RELATED"/>
    <property type="match status" value="1"/>
</dbReference>
<evidence type="ECO:0000256" key="6">
    <source>
        <dbReference type="SAM" id="Phobius"/>
    </source>
</evidence>
<proteinExistence type="predicted"/>
<dbReference type="InterPro" id="IPR003740">
    <property type="entry name" value="YitT"/>
</dbReference>
<accession>A0ABS4KA67</accession>
<keyword evidence="5 6" id="KW-0472">Membrane</keyword>
<keyword evidence="4 6" id="KW-1133">Transmembrane helix</keyword>
<dbReference type="Proteomes" id="UP001519306">
    <property type="component" value="Unassembled WGS sequence"/>
</dbReference>
<sequence>MKLNLDRSEFLKRVVNIILGDALAAFALVFLFKPNQMVSAGVDGLAVMIEYITGVPLGLLILLFNIPLLILSIKFLDLEFSILTIISVFALSMSIAFFEFIKPDGFVVTNEIVLACVYGGVIRGIGSGIVFNNKSCAGGFDIVAASMKKYFNIALGNMLLLINVFIVALSAIVYSPDKAMYTMIALTLSFKISDIVAQKVGKQKQVFIVSSHNKQIAKLIQEETTRGVTFLDGEGAYENKNLQVIYLICSSRELIKVKNIVENEDEKAFIAVSDTAEISGRGFKKIAI</sequence>
<comment type="caution">
    <text evidence="8">The sequence shown here is derived from an EMBL/GenBank/DDBJ whole genome shotgun (WGS) entry which is preliminary data.</text>
</comment>
<evidence type="ECO:0000256" key="2">
    <source>
        <dbReference type="ARBA" id="ARBA00022475"/>
    </source>
</evidence>
<dbReference type="EMBL" id="JAGGLJ010000001">
    <property type="protein sequence ID" value="MBP2024638.1"/>
    <property type="molecule type" value="Genomic_DNA"/>
</dbReference>
<keyword evidence="3 6" id="KW-0812">Transmembrane</keyword>
<feature type="transmembrane region" description="Helical" evidence="6">
    <location>
        <begin position="14"/>
        <end position="32"/>
    </location>
</feature>
<protein>
    <submittedName>
        <fullName evidence="8">Uncharacterized membrane-anchored protein YitT (DUF2179 family)</fullName>
    </submittedName>
</protein>
<keyword evidence="2" id="KW-1003">Cell membrane</keyword>
<dbReference type="InterPro" id="IPR051461">
    <property type="entry name" value="UPF0750_membrane"/>
</dbReference>
<name>A0ABS4KA67_9FIRM</name>
<dbReference type="PIRSF" id="PIRSF006483">
    <property type="entry name" value="Membrane_protein_YitT"/>
    <property type="match status" value="1"/>
</dbReference>
<dbReference type="Pfam" id="PF10035">
    <property type="entry name" value="DUF2179"/>
    <property type="match status" value="1"/>
</dbReference>
<dbReference type="Pfam" id="PF02588">
    <property type="entry name" value="YitT_membrane"/>
    <property type="match status" value="1"/>
</dbReference>
<reference evidence="8 9" key="1">
    <citation type="submission" date="2021-03" db="EMBL/GenBank/DDBJ databases">
        <title>Genomic Encyclopedia of Type Strains, Phase IV (KMG-IV): sequencing the most valuable type-strain genomes for metagenomic binning, comparative biology and taxonomic classification.</title>
        <authorList>
            <person name="Goeker M."/>
        </authorList>
    </citation>
    <scope>NUCLEOTIDE SEQUENCE [LARGE SCALE GENOMIC DNA]</scope>
    <source>
        <strain evidence="8 9">DSM 27563</strain>
    </source>
</reference>
<keyword evidence="9" id="KW-1185">Reference proteome</keyword>
<comment type="subcellular location">
    <subcellularLocation>
        <location evidence="1">Cell membrane</location>
        <topology evidence="1">Multi-pass membrane protein</topology>
    </subcellularLocation>
</comment>
<gene>
    <name evidence="8" type="ORF">J2Z71_000153</name>
</gene>
<evidence type="ECO:0000256" key="5">
    <source>
        <dbReference type="ARBA" id="ARBA00023136"/>
    </source>
</evidence>
<dbReference type="Gene3D" id="3.30.70.120">
    <property type="match status" value="1"/>
</dbReference>
<feature type="transmembrane region" description="Helical" evidence="6">
    <location>
        <begin position="52"/>
        <end position="73"/>
    </location>
</feature>
<dbReference type="PANTHER" id="PTHR33545:SF5">
    <property type="entry name" value="UPF0750 MEMBRANE PROTEIN YITT"/>
    <property type="match status" value="1"/>
</dbReference>
<evidence type="ECO:0000256" key="1">
    <source>
        <dbReference type="ARBA" id="ARBA00004651"/>
    </source>
</evidence>
<dbReference type="InterPro" id="IPR019264">
    <property type="entry name" value="DUF2179"/>
</dbReference>
<feature type="transmembrane region" description="Helical" evidence="6">
    <location>
        <begin position="112"/>
        <end position="131"/>
    </location>
</feature>
<feature type="domain" description="DUF2179" evidence="7">
    <location>
        <begin position="226"/>
        <end position="280"/>
    </location>
</feature>
<evidence type="ECO:0000256" key="4">
    <source>
        <dbReference type="ARBA" id="ARBA00022989"/>
    </source>
</evidence>
<evidence type="ECO:0000313" key="9">
    <source>
        <dbReference type="Proteomes" id="UP001519306"/>
    </source>
</evidence>